<accession>A0AAV7VY72</accession>
<evidence type="ECO:0000313" key="2">
    <source>
        <dbReference type="Proteomes" id="UP001066276"/>
    </source>
</evidence>
<reference evidence="1" key="1">
    <citation type="journal article" date="2022" name="bioRxiv">
        <title>Sequencing and chromosome-scale assembly of the giantPleurodeles waltlgenome.</title>
        <authorList>
            <person name="Brown T."/>
            <person name="Elewa A."/>
            <person name="Iarovenko S."/>
            <person name="Subramanian E."/>
            <person name="Araus A.J."/>
            <person name="Petzold A."/>
            <person name="Susuki M."/>
            <person name="Suzuki K.-i.T."/>
            <person name="Hayashi T."/>
            <person name="Toyoda A."/>
            <person name="Oliveira C."/>
            <person name="Osipova E."/>
            <person name="Leigh N.D."/>
            <person name="Simon A."/>
            <person name="Yun M.H."/>
        </authorList>
    </citation>
    <scope>NUCLEOTIDE SEQUENCE</scope>
    <source>
        <strain evidence="1">20211129_DDA</strain>
        <tissue evidence="1">Liver</tissue>
    </source>
</reference>
<organism evidence="1 2">
    <name type="scientific">Pleurodeles waltl</name>
    <name type="common">Iberian ribbed newt</name>
    <dbReference type="NCBI Taxonomy" id="8319"/>
    <lineage>
        <taxon>Eukaryota</taxon>
        <taxon>Metazoa</taxon>
        <taxon>Chordata</taxon>
        <taxon>Craniata</taxon>
        <taxon>Vertebrata</taxon>
        <taxon>Euteleostomi</taxon>
        <taxon>Amphibia</taxon>
        <taxon>Batrachia</taxon>
        <taxon>Caudata</taxon>
        <taxon>Salamandroidea</taxon>
        <taxon>Salamandridae</taxon>
        <taxon>Pleurodelinae</taxon>
        <taxon>Pleurodeles</taxon>
    </lineage>
</organism>
<comment type="caution">
    <text evidence="1">The sequence shown here is derived from an EMBL/GenBank/DDBJ whole genome shotgun (WGS) entry which is preliminary data.</text>
</comment>
<evidence type="ECO:0000313" key="1">
    <source>
        <dbReference type="EMBL" id="KAJ1206628.1"/>
    </source>
</evidence>
<proteinExistence type="predicted"/>
<protein>
    <submittedName>
        <fullName evidence="1">Uncharacterized protein</fullName>
    </submittedName>
</protein>
<dbReference type="EMBL" id="JANPWB010000002">
    <property type="protein sequence ID" value="KAJ1206628.1"/>
    <property type="molecule type" value="Genomic_DNA"/>
</dbReference>
<dbReference type="AlphaFoldDB" id="A0AAV7VY72"/>
<sequence length="93" mass="10379">MVGNRTGPIECRRWALGKTSPLLFFSFELRETTGEPLGGRTADGYPGRALGEEEDLLSLETLNELLWGALGCPHRPLMKCLHVRARMILVEVQ</sequence>
<name>A0AAV7VY72_PLEWA</name>
<dbReference type="Proteomes" id="UP001066276">
    <property type="component" value="Chromosome 1_2"/>
</dbReference>
<keyword evidence="2" id="KW-1185">Reference proteome</keyword>
<gene>
    <name evidence="1" type="ORF">NDU88_002030</name>
</gene>